<dbReference type="RefSeq" id="WP_011640467.1">
    <property type="nucleotide sequence ID" value="NC_008346.1"/>
</dbReference>
<dbReference type="SUPFAM" id="SSF82549">
    <property type="entry name" value="DAK1/DegV-like"/>
    <property type="match status" value="1"/>
</dbReference>
<dbReference type="Gene3D" id="3.30.1180.10">
    <property type="match status" value="1"/>
</dbReference>
<keyword evidence="2" id="KW-0472">Membrane</keyword>
<evidence type="ECO:0008006" key="5">
    <source>
        <dbReference type="Google" id="ProtNLM"/>
    </source>
</evidence>
<dbReference type="PANTHER" id="PTHR33434:SF2">
    <property type="entry name" value="FATTY ACID-BINDING PROTEIN TM_1468"/>
    <property type="match status" value="1"/>
</dbReference>
<dbReference type="HOGENOM" id="CLU_048251_0_1_9"/>
<dbReference type="EMBL" id="CP000448">
    <property type="protein sequence ID" value="ABI68362.1"/>
    <property type="molecule type" value="Genomic_DNA"/>
</dbReference>
<name>Q0AY42_SYNWW</name>
<feature type="transmembrane region" description="Helical" evidence="2">
    <location>
        <begin position="255"/>
        <end position="282"/>
    </location>
</feature>
<sequence>MSVKVFTDSTSYISKEMQEELHIEIIPLSVHFSDESFIETEVDYEYFYQKIEKTGEIPTSSQPPPGQFFAAFKKALSRGEHVVGIFISSTMSGTWATALHVKKQLMEQYPEARMEIIDSHTNCMALGLQVVEAARVAKAGGNIDAVVKAAQYIHDRVHFYFVPETLEYLRKGGRIGTASALLGTLLNIRPILTVDMAKGMTHLLEKARGTSNAVKRMLYLMEEDHQKYGLKEIIVHHINAPEKARQLRQTLVDRYALPVSILSIGPVIGLHTGLGTIGMVYVA</sequence>
<dbReference type="Proteomes" id="UP000001968">
    <property type="component" value="Chromosome"/>
</dbReference>
<dbReference type="STRING" id="335541.Swol_1050"/>
<evidence type="ECO:0000256" key="1">
    <source>
        <dbReference type="ARBA" id="ARBA00023121"/>
    </source>
</evidence>
<proteinExistence type="predicted"/>
<accession>Q0AY42</accession>
<dbReference type="PROSITE" id="PS51482">
    <property type="entry name" value="DEGV"/>
    <property type="match status" value="1"/>
</dbReference>
<evidence type="ECO:0000313" key="4">
    <source>
        <dbReference type="Proteomes" id="UP000001968"/>
    </source>
</evidence>
<keyword evidence="2" id="KW-1133">Transmembrane helix</keyword>
<keyword evidence="4" id="KW-1185">Reference proteome</keyword>
<dbReference type="InterPro" id="IPR043168">
    <property type="entry name" value="DegV_C"/>
</dbReference>
<keyword evidence="1" id="KW-0446">Lipid-binding</keyword>
<protein>
    <recommendedName>
        <fullName evidence="5">DegV family protein</fullName>
    </recommendedName>
</protein>
<dbReference type="AlphaFoldDB" id="Q0AY42"/>
<keyword evidence="2" id="KW-0812">Transmembrane</keyword>
<dbReference type="Pfam" id="PF02645">
    <property type="entry name" value="DegV"/>
    <property type="match status" value="1"/>
</dbReference>
<dbReference type="InterPro" id="IPR003797">
    <property type="entry name" value="DegV"/>
</dbReference>
<organism evidence="3 4">
    <name type="scientific">Syntrophomonas wolfei subsp. wolfei (strain DSM 2245B / Goettingen)</name>
    <dbReference type="NCBI Taxonomy" id="335541"/>
    <lineage>
        <taxon>Bacteria</taxon>
        <taxon>Bacillati</taxon>
        <taxon>Bacillota</taxon>
        <taxon>Clostridia</taxon>
        <taxon>Eubacteriales</taxon>
        <taxon>Syntrophomonadaceae</taxon>
        <taxon>Syntrophomonas</taxon>
    </lineage>
</organism>
<dbReference type="KEGG" id="swo:Swol_1050"/>
<evidence type="ECO:0000313" key="3">
    <source>
        <dbReference type="EMBL" id="ABI68362.1"/>
    </source>
</evidence>
<dbReference type="eggNOG" id="COG1307">
    <property type="taxonomic scope" value="Bacteria"/>
</dbReference>
<dbReference type="Gene3D" id="3.40.50.10170">
    <property type="match status" value="1"/>
</dbReference>
<reference evidence="4" key="1">
    <citation type="journal article" date="2010" name="Environ. Microbiol.">
        <title>The genome of Syntrophomonas wolfei: new insights into syntrophic metabolism and biohydrogen production.</title>
        <authorList>
            <person name="Sieber J.R."/>
            <person name="Sims D.R."/>
            <person name="Han C."/>
            <person name="Kim E."/>
            <person name="Lykidis A."/>
            <person name="Lapidus A.L."/>
            <person name="McDonnald E."/>
            <person name="Rohlin L."/>
            <person name="Culley D.E."/>
            <person name="Gunsalus R."/>
            <person name="McInerney M.J."/>
        </authorList>
    </citation>
    <scope>NUCLEOTIDE SEQUENCE [LARGE SCALE GENOMIC DNA]</scope>
    <source>
        <strain evidence="4">DSM 2245B / Goettingen</strain>
    </source>
</reference>
<dbReference type="OrthoDB" id="9781230at2"/>
<evidence type="ECO:0000256" key="2">
    <source>
        <dbReference type="SAM" id="Phobius"/>
    </source>
</evidence>
<dbReference type="GO" id="GO:0008289">
    <property type="term" value="F:lipid binding"/>
    <property type="evidence" value="ECO:0007669"/>
    <property type="project" value="UniProtKB-KW"/>
</dbReference>
<gene>
    <name evidence="3" type="ordered locus">Swol_1050</name>
</gene>
<dbReference type="InterPro" id="IPR050270">
    <property type="entry name" value="DegV_domain_contain"/>
</dbReference>
<dbReference type="NCBIfam" id="TIGR00762">
    <property type="entry name" value="DegV"/>
    <property type="match status" value="1"/>
</dbReference>
<dbReference type="PANTHER" id="PTHR33434">
    <property type="entry name" value="DEGV DOMAIN-CONTAINING PROTEIN DR_1986-RELATED"/>
    <property type="match status" value="1"/>
</dbReference>